<gene>
    <name evidence="2" type="ORF">HA299_01785</name>
</gene>
<dbReference type="Proteomes" id="UP000600363">
    <property type="component" value="Unassembled WGS sequence"/>
</dbReference>
<dbReference type="RefSeq" id="WP_042685495.1">
    <property type="nucleotide sequence ID" value="NZ_DUIH01000009.1"/>
</dbReference>
<dbReference type="PIRSF" id="PIRSF005647">
    <property type="entry name" value="CooC"/>
    <property type="match status" value="1"/>
</dbReference>
<evidence type="ECO:0000259" key="1">
    <source>
        <dbReference type="Pfam" id="PF01656"/>
    </source>
</evidence>
<dbReference type="AlphaFoldDB" id="A0A832RWF6"/>
<dbReference type="PANTHER" id="PTHR43384">
    <property type="entry name" value="SEPTUM SITE-DETERMINING PROTEIN MIND HOMOLOG, CHLOROPLASTIC-RELATED"/>
    <property type="match status" value="1"/>
</dbReference>
<dbReference type="GO" id="GO:0009898">
    <property type="term" value="C:cytoplasmic side of plasma membrane"/>
    <property type="evidence" value="ECO:0007669"/>
    <property type="project" value="TreeGrafter"/>
</dbReference>
<feature type="domain" description="CobQ/CobB/MinD/ParA nucleotide binding" evidence="1">
    <location>
        <begin position="4"/>
        <end position="39"/>
    </location>
</feature>
<evidence type="ECO:0000313" key="2">
    <source>
        <dbReference type="EMBL" id="HIH69342.1"/>
    </source>
</evidence>
<protein>
    <submittedName>
        <fullName evidence="2">P-loop NTPase</fullName>
    </submittedName>
</protein>
<name>A0A832RWF6_9EURY</name>
<evidence type="ECO:0000313" key="3">
    <source>
        <dbReference type="Proteomes" id="UP000600363"/>
    </source>
</evidence>
<dbReference type="GO" id="GO:0051782">
    <property type="term" value="P:negative regulation of cell division"/>
    <property type="evidence" value="ECO:0007669"/>
    <property type="project" value="TreeGrafter"/>
</dbReference>
<dbReference type="InterPro" id="IPR014433">
    <property type="entry name" value="CooC"/>
</dbReference>
<dbReference type="EMBL" id="DUIH01000009">
    <property type="protein sequence ID" value="HIH69342.1"/>
    <property type="molecule type" value="Genomic_DNA"/>
</dbReference>
<comment type="caution">
    <text evidence="2">The sequence shown here is derived from an EMBL/GenBank/DDBJ whole genome shotgun (WGS) entry which is preliminary data.</text>
</comment>
<proteinExistence type="predicted"/>
<dbReference type="GO" id="GO:0016887">
    <property type="term" value="F:ATP hydrolysis activity"/>
    <property type="evidence" value="ECO:0007669"/>
    <property type="project" value="TreeGrafter"/>
</dbReference>
<accession>A0A832RWF6</accession>
<dbReference type="InterPro" id="IPR002586">
    <property type="entry name" value="CobQ/CobB/MinD/ParA_Nub-bd_dom"/>
</dbReference>
<dbReference type="PANTHER" id="PTHR43384:SF3">
    <property type="entry name" value="AAA+ ATPASE DOMAIN-CONTAINING PROTEIN"/>
    <property type="match status" value="1"/>
</dbReference>
<dbReference type="Pfam" id="PF01656">
    <property type="entry name" value="CbiA"/>
    <property type="match status" value="1"/>
</dbReference>
<dbReference type="GO" id="GO:0005524">
    <property type="term" value="F:ATP binding"/>
    <property type="evidence" value="ECO:0007669"/>
    <property type="project" value="TreeGrafter"/>
</dbReference>
<organism evidence="2 3">
    <name type="scientific">Methermicoccus shengliensis</name>
    <dbReference type="NCBI Taxonomy" id="660064"/>
    <lineage>
        <taxon>Archaea</taxon>
        <taxon>Methanobacteriati</taxon>
        <taxon>Methanobacteriota</taxon>
        <taxon>Stenosarchaea group</taxon>
        <taxon>Methanomicrobia</taxon>
        <taxon>Methanosarcinales</taxon>
        <taxon>Methermicoccaceae</taxon>
        <taxon>Methermicoccus</taxon>
    </lineage>
</organism>
<dbReference type="GO" id="GO:0005829">
    <property type="term" value="C:cytosol"/>
    <property type="evidence" value="ECO:0007669"/>
    <property type="project" value="TreeGrafter"/>
</dbReference>
<reference evidence="2" key="1">
    <citation type="journal article" date="2020" name="bioRxiv">
        <title>A rank-normalized archaeal taxonomy based on genome phylogeny resolves widespread incomplete and uneven classifications.</title>
        <authorList>
            <person name="Rinke C."/>
            <person name="Chuvochina M."/>
            <person name="Mussig A.J."/>
            <person name="Chaumeil P.-A."/>
            <person name="Waite D.W."/>
            <person name="Whitman W.B."/>
            <person name="Parks D.H."/>
            <person name="Hugenholtz P."/>
        </authorList>
    </citation>
    <scope>NUCLEOTIDE SEQUENCE</scope>
    <source>
        <strain evidence="2">UBA12518</strain>
    </source>
</reference>
<dbReference type="Gene3D" id="3.40.50.300">
    <property type="entry name" value="P-loop containing nucleotide triphosphate hydrolases"/>
    <property type="match status" value="1"/>
</dbReference>
<sequence length="244" mass="26694">MKILVCGKGGCGKSVVAALIAKELAKRGKKVLVVDTDESNFGIYRNFGVEQPRDFMEFLGGKEKVRERLLSFLKSGEGEKTRMPDKISLNELPKDFTAEKDGIKVIAIGKIHEFGEGCACPMGAVAREFLQALKLGEDEFVVVDTDAGIEHFGRGVEAGGDVVVAVIEPSYESIRLAEKIVELSRKIGKRVVKVGNKVDESSKEFVKADAYLPLRKEIQQACLLGEELPLVDEARGIVDAILER</sequence>
<dbReference type="SUPFAM" id="SSF52540">
    <property type="entry name" value="P-loop containing nucleoside triphosphate hydrolases"/>
    <property type="match status" value="1"/>
</dbReference>
<dbReference type="InterPro" id="IPR050625">
    <property type="entry name" value="ParA/MinD_ATPase"/>
</dbReference>
<dbReference type="InterPro" id="IPR027417">
    <property type="entry name" value="P-loop_NTPase"/>
</dbReference>